<dbReference type="InterPro" id="IPR000014">
    <property type="entry name" value="PAS"/>
</dbReference>
<dbReference type="CDD" id="cd00130">
    <property type="entry name" value="PAS"/>
    <property type="match status" value="2"/>
</dbReference>
<keyword evidence="4" id="KW-0808">Transferase</keyword>
<dbReference type="SMART" id="SM00388">
    <property type="entry name" value="HisKA"/>
    <property type="match status" value="1"/>
</dbReference>
<evidence type="ECO:0000256" key="4">
    <source>
        <dbReference type="ARBA" id="ARBA00022679"/>
    </source>
</evidence>
<feature type="domain" description="PAC" evidence="7">
    <location>
        <begin position="230"/>
        <end position="282"/>
    </location>
</feature>
<dbReference type="InterPro" id="IPR001610">
    <property type="entry name" value="PAC"/>
</dbReference>
<dbReference type="NCBIfam" id="TIGR00229">
    <property type="entry name" value="sensory_box"/>
    <property type="match status" value="2"/>
</dbReference>
<sequence length="765" mass="85779">MTLPLDLFRALTESMPQLVWSCRGDGPCDYLGPQWVAYTGIPESEQLGSAWLEQIHPDDRVATAAGWASAVDRKEPADLDFRIRRHDGVYRWFKTRATPDVAPDGTILRWYGTNTDVQELRDSETALAALNADLELRIHQGTEAALATAEKMRVLAASLETAQQISHTGSWSFDLDDNQVSWSAELFRIFRLPVGDTPPPFDTHHALFTERDWIALSAAIRRAREHGDPYELELQLAGASETPRFVVARGYAERDNVGVVRRLYGTLQDVTELALARRERDRAAARIAIAASSAGIGIWDWTVETGTLTWDDNMYDLYDIPRGTPVTYDDWTSAVHEDDRAEADAIVQAASASGTSYITNFRLRPSSRGVRHLRASGRGFLDHDGSPIRMIGVNFDVTAEVVAASLQEESAAQLKEFIRHAPAAIAMLDKDVCYVEASDRWMTDYGLQREAVIGRCHYDVFPHLPERWKLIHQKVLAGEVHRHDGDPFPQPDGKTTWLQWEARPFYEANHVLGGMLFFTRDVSEAMELQTELRSQTDELARSNKDLQQFAYAASHDLQEPLRAVSGCAQILRQRYHGKLDLQADELIGHMVGGADRMRSLIDDLLAYSRVGTQGAELTEVSLAEPVEEAGRNLHLSATEASAVVTVGQLPSLQVDRRQMVQLFQNLMSNAIKYAGSAPPRIEIRSWCENGSWILAIRDQGIGIPTDARERIFEIFQRLHTREEYPGTGVGLALCRRIVERHHGRIWVEPVEGAGTEFRFTLPAPR</sequence>
<dbReference type="PROSITE" id="PS50113">
    <property type="entry name" value="PAC"/>
    <property type="match status" value="3"/>
</dbReference>
<dbReference type="SUPFAM" id="SSF47384">
    <property type="entry name" value="Homodimeric domain of signal transducing histidine kinase"/>
    <property type="match status" value="1"/>
</dbReference>
<dbReference type="Gene3D" id="3.30.450.20">
    <property type="entry name" value="PAS domain"/>
    <property type="match status" value="4"/>
</dbReference>
<dbReference type="InterPro" id="IPR000700">
    <property type="entry name" value="PAS-assoc_C"/>
</dbReference>
<evidence type="ECO:0000259" key="6">
    <source>
        <dbReference type="PROSITE" id="PS50109"/>
    </source>
</evidence>
<dbReference type="FunFam" id="3.30.450.20:FF:000099">
    <property type="entry name" value="Sensory box sensor histidine kinase"/>
    <property type="match status" value="1"/>
</dbReference>
<evidence type="ECO:0000313" key="8">
    <source>
        <dbReference type="EMBL" id="QJR37354.1"/>
    </source>
</evidence>
<dbReference type="SUPFAM" id="SSF55874">
    <property type="entry name" value="ATPase domain of HSP90 chaperone/DNA topoisomerase II/histidine kinase"/>
    <property type="match status" value="1"/>
</dbReference>
<evidence type="ECO:0000256" key="1">
    <source>
        <dbReference type="ARBA" id="ARBA00000085"/>
    </source>
</evidence>
<keyword evidence="3" id="KW-0597">Phosphoprotein</keyword>
<dbReference type="InterPro" id="IPR004358">
    <property type="entry name" value="Sig_transdc_His_kin-like_C"/>
</dbReference>
<dbReference type="SUPFAM" id="SSF55785">
    <property type="entry name" value="PYP-like sensor domain (PAS domain)"/>
    <property type="match status" value="4"/>
</dbReference>
<dbReference type="InterPro" id="IPR013656">
    <property type="entry name" value="PAS_4"/>
</dbReference>
<evidence type="ECO:0000259" key="7">
    <source>
        <dbReference type="PROSITE" id="PS50113"/>
    </source>
</evidence>
<protein>
    <recommendedName>
        <fullName evidence="2">histidine kinase</fullName>
        <ecNumber evidence="2">2.7.13.3</ecNumber>
    </recommendedName>
</protein>
<dbReference type="InterPro" id="IPR036890">
    <property type="entry name" value="HATPase_C_sf"/>
</dbReference>
<dbReference type="EC" id="2.7.13.3" evidence="2"/>
<dbReference type="KEGG" id="ggr:HKW67_18495"/>
<keyword evidence="5" id="KW-0418">Kinase</keyword>
<dbReference type="InterPro" id="IPR035965">
    <property type="entry name" value="PAS-like_dom_sf"/>
</dbReference>
<evidence type="ECO:0000313" key="9">
    <source>
        <dbReference type="Proteomes" id="UP000500938"/>
    </source>
</evidence>
<gene>
    <name evidence="8" type="ORF">HKW67_18495</name>
</gene>
<dbReference type="Pfam" id="PF08447">
    <property type="entry name" value="PAS_3"/>
    <property type="match status" value="2"/>
</dbReference>
<dbReference type="Gene3D" id="2.10.70.100">
    <property type="match status" value="1"/>
</dbReference>
<accession>A0A6M4IR01</accession>
<dbReference type="Pfam" id="PF08448">
    <property type="entry name" value="PAS_4"/>
    <property type="match status" value="1"/>
</dbReference>
<dbReference type="RefSeq" id="WP_171226789.1">
    <property type="nucleotide sequence ID" value="NZ_CP053085.1"/>
</dbReference>
<dbReference type="CDD" id="cd00082">
    <property type="entry name" value="HisKA"/>
    <property type="match status" value="1"/>
</dbReference>
<dbReference type="GO" id="GO:0000155">
    <property type="term" value="F:phosphorelay sensor kinase activity"/>
    <property type="evidence" value="ECO:0007669"/>
    <property type="project" value="InterPro"/>
</dbReference>
<dbReference type="InterPro" id="IPR052162">
    <property type="entry name" value="Sensor_kinase/Photoreceptor"/>
</dbReference>
<dbReference type="InterPro" id="IPR005467">
    <property type="entry name" value="His_kinase_dom"/>
</dbReference>
<comment type="catalytic activity">
    <reaction evidence="1">
        <text>ATP + protein L-histidine = ADP + protein N-phospho-L-histidine.</text>
        <dbReference type="EC" id="2.7.13.3"/>
    </reaction>
</comment>
<evidence type="ECO:0000256" key="2">
    <source>
        <dbReference type="ARBA" id="ARBA00012438"/>
    </source>
</evidence>
<dbReference type="InterPro" id="IPR003594">
    <property type="entry name" value="HATPase_dom"/>
</dbReference>
<name>A0A6M4IR01_9BACT</name>
<feature type="domain" description="PAC" evidence="7">
    <location>
        <begin position="481"/>
        <end position="534"/>
    </location>
</feature>
<dbReference type="InterPro" id="IPR013655">
    <property type="entry name" value="PAS_fold_3"/>
</dbReference>
<dbReference type="PANTHER" id="PTHR43304">
    <property type="entry name" value="PHYTOCHROME-LIKE PROTEIN CPH1"/>
    <property type="match status" value="1"/>
</dbReference>
<dbReference type="SMART" id="SM00086">
    <property type="entry name" value="PAC"/>
    <property type="match status" value="3"/>
</dbReference>
<dbReference type="Proteomes" id="UP000500938">
    <property type="component" value="Chromosome"/>
</dbReference>
<dbReference type="Gene3D" id="3.30.565.10">
    <property type="entry name" value="Histidine kinase-like ATPase, C-terminal domain"/>
    <property type="match status" value="1"/>
</dbReference>
<dbReference type="PANTHER" id="PTHR43304:SF1">
    <property type="entry name" value="PAC DOMAIN-CONTAINING PROTEIN"/>
    <property type="match status" value="1"/>
</dbReference>
<dbReference type="SMART" id="SM00091">
    <property type="entry name" value="PAS"/>
    <property type="match status" value="3"/>
</dbReference>
<reference evidence="8 9" key="1">
    <citation type="submission" date="2020-05" db="EMBL/GenBank/DDBJ databases">
        <title>Complete genome sequence of Gemmatimonas greenlandica TET16.</title>
        <authorList>
            <person name="Zeng Y."/>
        </authorList>
    </citation>
    <scope>NUCLEOTIDE SEQUENCE [LARGE SCALE GENOMIC DNA]</scope>
    <source>
        <strain evidence="8 9">TET16</strain>
    </source>
</reference>
<dbReference type="AlphaFoldDB" id="A0A6M4IR01"/>
<organism evidence="8 9">
    <name type="scientific">Gemmatimonas groenlandica</name>
    <dbReference type="NCBI Taxonomy" id="2732249"/>
    <lineage>
        <taxon>Bacteria</taxon>
        <taxon>Pseudomonadati</taxon>
        <taxon>Gemmatimonadota</taxon>
        <taxon>Gemmatimonadia</taxon>
        <taxon>Gemmatimonadales</taxon>
        <taxon>Gemmatimonadaceae</taxon>
        <taxon>Gemmatimonas</taxon>
    </lineage>
</organism>
<dbReference type="FunFam" id="3.30.565.10:FF:000006">
    <property type="entry name" value="Sensor histidine kinase WalK"/>
    <property type="match status" value="1"/>
</dbReference>
<evidence type="ECO:0000256" key="5">
    <source>
        <dbReference type="ARBA" id="ARBA00022777"/>
    </source>
</evidence>
<evidence type="ECO:0000256" key="3">
    <source>
        <dbReference type="ARBA" id="ARBA00022553"/>
    </source>
</evidence>
<dbReference type="PRINTS" id="PR00344">
    <property type="entry name" value="BCTRLSENSOR"/>
</dbReference>
<keyword evidence="9" id="KW-1185">Reference proteome</keyword>
<dbReference type="PROSITE" id="PS50109">
    <property type="entry name" value="HIS_KIN"/>
    <property type="match status" value="1"/>
</dbReference>
<dbReference type="Pfam" id="PF00512">
    <property type="entry name" value="HisKA"/>
    <property type="match status" value="1"/>
</dbReference>
<feature type="domain" description="PAC" evidence="7">
    <location>
        <begin position="77"/>
        <end position="129"/>
    </location>
</feature>
<dbReference type="InterPro" id="IPR036097">
    <property type="entry name" value="HisK_dim/P_sf"/>
</dbReference>
<dbReference type="Pfam" id="PF02518">
    <property type="entry name" value="HATPase_c"/>
    <property type="match status" value="1"/>
</dbReference>
<proteinExistence type="predicted"/>
<feature type="domain" description="Histidine kinase" evidence="6">
    <location>
        <begin position="552"/>
        <end position="765"/>
    </location>
</feature>
<dbReference type="SMART" id="SM00387">
    <property type="entry name" value="HATPase_c"/>
    <property type="match status" value="1"/>
</dbReference>
<dbReference type="InterPro" id="IPR003661">
    <property type="entry name" value="HisK_dim/P_dom"/>
</dbReference>
<dbReference type="Gene3D" id="1.10.287.130">
    <property type="match status" value="1"/>
</dbReference>
<dbReference type="EMBL" id="CP053085">
    <property type="protein sequence ID" value="QJR37354.1"/>
    <property type="molecule type" value="Genomic_DNA"/>
</dbReference>